<comment type="similarity">
    <text evidence="2 9">Belongs to the cytochrome P450 family.</text>
</comment>
<keyword evidence="10" id="KW-1133">Transmembrane helix</keyword>
<feature type="binding site" description="axial binding residue" evidence="8">
    <location>
        <position position="469"/>
    </location>
    <ligand>
        <name>heme</name>
        <dbReference type="ChEBI" id="CHEBI:30413"/>
    </ligand>
    <ligandPart>
        <name>Fe</name>
        <dbReference type="ChEBI" id="CHEBI:18248"/>
    </ligandPart>
</feature>
<keyword evidence="4 8" id="KW-0479">Metal-binding</keyword>
<name>A0AAV2EJN4_9ROSI</name>
<reference evidence="11 12" key="1">
    <citation type="submission" date="2024-04" db="EMBL/GenBank/DDBJ databases">
        <authorList>
            <person name="Fracassetti M."/>
        </authorList>
    </citation>
    <scope>NUCLEOTIDE SEQUENCE [LARGE SCALE GENOMIC DNA]</scope>
</reference>
<evidence type="ECO:0008006" key="13">
    <source>
        <dbReference type="Google" id="ProtNLM"/>
    </source>
</evidence>
<sequence length="530" mass="58980">MAPPQNWSALTLLLPFFTTLISIILITAIVVRVISSSIRRTRPVQPAATAPPPPGPPKLPVIGNIHQLIRHPLVHRRLRDLAQRHGPHVMGLRLGEVLHVVISSAEAAREVMKTHDLVFATRPHILMAEIVMYGVRDVALAPYGDHWRQLRKICVMELLSARRVQSFRPVREAEVSRLVAGVSSAAAASAGVNVNLAVASATSGLTFKTAFGMAKELTEETFSGLVGDVSDALSGFRISEVFPSLTFLPALTGFRAQLTRLHHAADALLEEILCEHKDRRRRQGGGGGAVDGRQPEDLVDILLDLQEEGDQESLTDEAIKAVVLDMFVGGTETTTTAVEWTMSEMMKNPSIMKKAQEEVRRLSRGKAIVEEESLDELKYLEAVIQESLRLHPPLPLLIPRESLEAVEVGGYEIPAITKVIVNAWAIARDFRYWTEPEKFNPDRFLDNDSANDRRLNFEFIPFGAGRRNCPGMFFAMALVKLVLANLIYRFDWKLPVGTTPESLDMDEHFGLGVRRKHNLCLIPVEYTTRR</sequence>
<dbReference type="PANTHER" id="PTHR47955:SF8">
    <property type="entry name" value="CYTOCHROME P450 71D11-LIKE"/>
    <property type="match status" value="1"/>
</dbReference>
<keyword evidence="5 9" id="KW-0560">Oxidoreductase</keyword>
<evidence type="ECO:0000256" key="2">
    <source>
        <dbReference type="ARBA" id="ARBA00010617"/>
    </source>
</evidence>
<keyword evidence="6 8" id="KW-0408">Iron</keyword>
<keyword evidence="12" id="KW-1185">Reference proteome</keyword>
<dbReference type="AlphaFoldDB" id="A0AAV2EJN4"/>
<keyword evidence="7 9" id="KW-0503">Monooxygenase</keyword>
<gene>
    <name evidence="11" type="ORF">LTRI10_LOCUS27275</name>
</gene>
<evidence type="ECO:0000256" key="5">
    <source>
        <dbReference type="ARBA" id="ARBA00023002"/>
    </source>
</evidence>
<feature type="transmembrane region" description="Helical" evidence="10">
    <location>
        <begin position="12"/>
        <end position="34"/>
    </location>
</feature>
<dbReference type="InterPro" id="IPR017972">
    <property type="entry name" value="Cyt_P450_CS"/>
</dbReference>
<dbReference type="Proteomes" id="UP001497516">
    <property type="component" value="Chromosome 5"/>
</dbReference>
<evidence type="ECO:0000256" key="4">
    <source>
        <dbReference type="ARBA" id="ARBA00022723"/>
    </source>
</evidence>
<dbReference type="GO" id="GO:0020037">
    <property type="term" value="F:heme binding"/>
    <property type="evidence" value="ECO:0007669"/>
    <property type="project" value="InterPro"/>
</dbReference>
<dbReference type="Pfam" id="PF00067">
    <property type="entry name" value="p450"/>
    <property type="match status" value="1"/>
</dbReference>
<evidence type="ECO:0000256" key="10">
    <source>
        <dbReference type="SAM" id="Phobius"/>
    </source>
</evidence>
<dbReference type="PANTHER" id="PTHR47955">
    <property type="entry name" value="CYTOCHROME P450 FAMILY 71 PROTEIN"/>
    <property type="match status" value="1"/>
</dbReference>
<dbReference type="GO" id="GO:0005506">
    <property type="term" value="F:iron ion binding"/>
    <property type="evidence" value="ECO:0007669"/>
    <property type="project" value="InterPro"/>
</dbReference>
<accession>A0AAV2EJN4</accession>
<dbReference type="PRINTS" id="PR00463">
    <property type="entry name" value="EP450I"/>
</dbReference>
<dbReference type="GO" id="GO:0004497">
    <property type="term" value="F:monooxygenase activity"/>
    <property type="evidence" value="ECO:0007669"/>
    <property type="project" value="UniProtKB-KW"/>
</dbReference>
<evidence type="ECO:0000256" key="7">
    <source>
        <dbReference type="ARBA" id="ARBA00023033"/>
    </source>
</evidence>
<comment type="cofactor">
    <cofactor evidence="1 8">
        <name>heme</name>
        <dbReference type="ChEBI" id="CHEBI:30413"/>
    </cofactor>
</comment>
<keyword evidence="10" id="KW-0812">Transmembrane</keyword>
<dbReference type="EMBL" id="OZ034818">
    <property type="protein sequence ID" value="CAL1386193.1"/>
    <property type="molecule type" value="Genomic_DNA"/>
</dbReference>
<dbReference type="FunFam" id="1.10.630.10:FF:000043">
    <property type="entry name" value="Cytochrome P450 99A2"/>
    <property type="match status" value="1"/>
</dbReference>
<dbReference type="GO" id="GO:0016705">
    <property type="term" value="F:oxidoreductase activity, acting on paired donors, with incorporation or reduction of molecular oxygen"/>
    <property type="evidence" value="ECO:0007669"/>
    <property type="project" value="InterPro"/>
</dbReference>
<evidence type="ECO:0000256" key="3">
    <source>
        <dbReference type="ARBA" id="ARBA00022617"/>
    </source>
</evidence>
<evidence type="ECO:0000313" key="11">
    <source>
        <dbReference type="EMBL" id="CAL1386193.1"/>
    </source>
</evidence>
<dbReference type="SUPFAM" id="SSF48264">
    <property type="entry name" value="Cytochrome P450"/>
    <property type="match status" value="1"/>
</dbReference>
<dbReference type="Gene3D" id="1.10.630.10">
    <property type="entry name" value="Cytochrome P450"/>
    <property type="match status" value="1"/>
</dbReference>
<dbReference type="InterPro" id="IPR002401">
    <property type="entry name" value="Cyt_P450_E_grp-I"/>
</dbReference>
<dbReference type="PROSITE" id="PS00086">
    <property type="entry name" value="CYTOCHROME_P450"/>
    <property type="match status" value="1"/>
</dbReference>
<evidence type="ECO:0000256" key="6">
    <source>
        <dbReference type="ARBA" id="ARBA00023004"/>
    </source>
</evidence>
<evidence type="ECO:0000313" key="12">
    <source>
        <dbReference type="Proteomes" id="UP001497516"/>
    </source>
</evidence>
<protein>
    <recommendedName>
        <fullName evidence="13">Cytochrome P450</fullName>
    </recommendedName>
</protein>
<keyword evidence="3 8" id="KW-0349">Heme</keyword>
<evidence type="ECO:0000256" key="9">
    <source>
        <dbReference type="RuleBase" id="RU000461"/>
    </source>
</evidence>
<dbReference type="CDD" id="cd11072">
    <property type="entry name" value="CYP71-like"/>
    <property type="match status" value="1"/>
</dbReference>
<proteinExistence type="inferred from homology"/>
<dbReference type="InterPro" id="IPR001128">
    <property type="entry name" value="Cyt_P450"/>
</dbReference>
<keyword evidence="10" id="KW-0472">Membrane</keyword>
<evidence type="ECO:0000256" key="8">
    <source>
        <dbReference type="PIRSR" id="PIRSR602401-1"/>
    </source>
</evidence>
<dbReference type="PRINTS" id="PR00385">
    <property type="entry name" value="P450"/>
</dbReference>
<evidence type="ECO:0000256" key="1">
    <source>
        <dbReference type="ARBA" id="ARBA00001971"/>
    </source>
</evidence>
<organism evidence="11 12">
    <name type="scientific">Linum trigynum</name>
    <dbReference type="NCBI Taxonomy" id="586398"/>
    <lineage>
        <taxon>Eukaryota</taxon>
        <taxon>Viridiplantae</taxon>
        <taxon>Streptophyta</taxon>
        <taxon>Embryophyta</taxon>
        <taxon>Tracheophyta</taxon>
        <taxon>Spermatophyta</taxon>
        <taxon>Magnoliopsida</taxon>
        <taxon>eudicotyledons</taxon>
        <taxon>Gunneridae</taxon>
        <taxon>Pentapetalae</taxon>
        <taxon>rosids</taxon>
        <taxon>fabids</taxon>
        <taxon>Malpighiales</taxon>
        <taxon>Linaceae</taxon>
        <taxon>Linum</taxon>
    </lineage>
</organism>
<dbReference type="InterPro" id="IPR036396">
    <property type="entry name" value="Cyt_P450_sf"/>
</dbReference>